<comment type="caution">
    <text evidence="1">The sequence shown here is derived from an EMBL/GenBank/DDBJ whole genome shotgun (WGS) entry which is preliminary data.</text>
</comment>
<evidence type="ECO:0000313" key="4">
    <source>
        <dbReference type="Proteomes" id="UP000297946"/>
    </source>
</evidence>
<proteinExistence type="predicted"/>
<dbReference type="Proteomes" id="UP000297946">
    <property type="component" value="Unassembled WGS sequence"/>
</dbReference>
<reference evidence="2" key="1">
    <citation type="submission" date="2018-10" db="EMBL/GenBank/DDBJ databases">
        <authorList>
            <person name="Vincent A.T."/>
            <person name="Schiettekatte O."/>
            <person name="Bourhy P."/>
            <person name="Veyrier F.J."/>
            <person name="Picardeau M."/>
        </authorList>
    </citation>
    <scope>NUCLEOTIDE SEQUENCE</scope>
    <source>
        <strain evidence="2">201702690</strain>
    </source>
</reference>
<evidence type="ECO:0000313" key="3">
    <source>
        <dbReference type="Proteomes" id="UP000297273"/>
    </source>
</evidence>
<dbReference type="NCBIfam" id="NF047476">
    <property type="entry name" value="LA_2168_fam"/>
    <property type="match status" value="1"/>
</dbReference>
<sequence length="467" mass="53079">MKKIPALLIFILGIEVYSQDLSTPKPGLRFNFQWILFKDQGREKDPKADLADRFSGTAQPLGFGFIYQKETNVYRVHLDWVAIKGTNENLFLLPGENSYLGLLGKGFLWAIGRRSDPTPFPAWSSWKDGVEGAFVENLDPDLKIRFDLLDLYRGFPLWENSWLRLQGREQFLPKEASDTLVGKNSTPDPSYQSRYRAGFLIQGNREDRFVYLFQVRYLSLGDLGRFGEDKKESRSGKEDGDKDYLVEWKVGLGFLWKYVYLSADLFLSRGIDKTAWDPARPQRSLPISGEAVRFDLGVYLQNARVSFFGFLPNQEKRKANGQILELGFVGMGASPISNPILQQIWGFYPSSWVTSFGLEREETKYPGKRPASLLGIRSEWKEHGLLLGIHFSYISFLKEEGSSSGAWIFSRKGIGPSFVREGGVSLGWIPEGESVPVAQIEVGGFETDESIGIKNWYLLLQVRAIWE</sequence>
<gene>
    <name evidence="1" type="ORF">EHO57_03165</name>
    <name evidence="2" type="ORF">EHQ53_02935</name>
</gene>
<organism evidence="1 4">
    <name type="scientific">Leptospira langatensis</name>
    <dbReference type="NCBI Taxonomy" id="2484983"/>
    <lineage>
        <taxon>Bacteria</taxon>
        <taxon>Pseudomonadati</taxon>
        <taxon>Spirochaetota</taxon>
        <taxon>Spirochaetia</taxon>
        <taxon>Leptospirales</taxon>
        <taxon>Leptospiraceae</taxon>
        <taxon>Leptospira</taxon>
    </lineage>
</organism>
<dbReference type="EMBL" id="RQGC01000001">
    <property type="protein sequence ID" value="TGL43599.1"/>
    <property type="molecule type" value="Genomic_DNA"/>
</dbReference>
<dbReference type="AlphaFoldDB" id="A0A5F2A041"/>
<evidence type="ECO:0000313" key="2">
    <source>
        <dbReference type="EMBL" id="TGL43599.1"/>
    </source>
</evidence>
<evidence type="ECO:0000313" key="1">
    <source>
        <dbReference type="EMBL" id="TGK04119.1"/>
    </source>
</evidence>
<keyword evidence="3" id="KW-1185">Reference proteome</keyword>
<dbReference type="Proteomes" id="UP000297273">
    <property type="component" value="Unassembled WGS sequence"/>
</dbReference>
<name>A0A5F2A041_9LEPT</name>
<reference evidence="1 4" key="2">
    <citation type="journal article" date="2019" name="PLoS Negl. Trop. Dis.">
        <title>Revisiting the worldwide diversity of Leptospira species in the environment.</title>
        <authorList>
            <person name="Vincent A.T."/>
            <person name="Schiettekatte O."/>
            <person name="Bourhy P."/>
            <person name="Veyrier F.J."/>
            <person name="Picardeau M."/>
        </authorList>
    </citation>
    <scope>NUCLEOTIDE SEQUENCE [LARGE SCALE GENOMIC DNA]</scope>
    <source>
        <strain evidence="2">201702690</strain>
        <strain evidence="1 4">SSW18</strain>
    </source>
</reference>
<evidence type="ECO:0008006" key="5">
    <source>
        <dbReference type="Google" id="ProtNLM"/>
    </source>
</evidence>
<dbReference type="OrthoDB" id="340118at2"/>
<dbReference type="RefSeq" id="WP_135642816.1">
    <property type="nucleotide sequence ID" value="NZ_RQER01000002.1"/>
</dbReference>
<accession>A0A5F2A041</accession>
<dbReference type="EMBL" id="RQER01000002">
    <property type="protein sequence ID" value="TGK04119.1"/>
    <property type="molecule type" value="Genomic_DNA"/>
</dbReference>
<protein>
    <recommendedName>
        <fullName evidence="5">Alginate export domain-containing protein</fullName>
    </recommendedName>
</protein>